<evidence type="ECO:0000313" key="2">
    <source>
        <dbReference type="Proteomes" id="UP000503447"/>
    </source>
</evidence>
<protein>
    <submittedName>
        <fullName evidence="1">Uncharacterized protein</fullName>
    </submittedName>
</protein>
<keyword evidence="2" id="KW-1185">Reference proteome</keyword>
<accession>A0A6M5Z1V5</accession>
<reference evidence="2" key="1">
    <citation type="submission" date="2020-05" db="EMBL/GenBank/DDBJ databases">
        <title>Frigoriglobus tundricola gen. nov., sp. nov., a psychrotolerant cellulolytic planctomycete of the family Gemmataceae with two divergent copies of 16S rRNA gene.</title>
        <authorList>
            <person name="Kulichevskaya I.S."/>
            <person name="Ivanova A.A."/>
            <person name="Naumoff D.G."/>
            <person name="Beletsky A.V."/>
            <person name="Rijpstra W.I.C."/>
            <person name="Sinninghe Damste J.S."/>
            <person name="Mardanov A.V."/>
            <person name="Ravin N.V."/>
            <person name="Dedysh S.N."/>
        </authorList>
    </citation>
    <scope>NUCLEOTIDE SEQUENCE [LARGE SCALE GENOMIC DNA]</scope>
    <source>
        <strain evidence="2">PL17</strain>
    </source>
</reference>
<organism evidence="1 2">
    <name type="scientific">Frigoriglobus tundricola</name>
    <dbReference type="NCBI Taxonomy" id="2774151"/>
    <lineage>
        <taxon>Bacteria</taxon>
        <taxon>Pseudomonadati</taxon>
        <taxon>Planctomycetota</taxon>
        <taxon>Planctomycetia</taxon>
        <taxon>Gemmatales</taxon>
        <taxon>Gemmataceae</taxon>
        <taxon>Frigoriglobus</taxon>
    </lineage>
</organism>
<dbReference type="KEGG" id="ftj:FTUN_7105"/>
<name>A0A6M5Z1V5_9BACT</name>
<proteinExistence type="predicted"/>
<evidence type="ECO:0000313" key="1">
    <source>
        <dbReference type="EMBL" id="QJW99493.1"/>
    </source>
</evidence>
<gene>
    <name evidence="1" type="ORF">FTUN_7105</name>
</gene>
<sequence length="145" mass="16061">MAHALSMTLREDPLEIFVGGEGDAVSYCTRLLDRTGVMQLRDSPGQSLFQIDRAKERVRMTLANTLRDIFGNPFRPFAADPSWLAPSVTALVRQMYESWDFTAIPVLADALEDAGCGNDDILNHCRGPGPHVRGCWVVDALLNKE</sequence>
<dbReference type="EMBL" id="CP053452">
    <property type="protein sequence ID" value="QJW99493.1"/>
    <property type="molecule type" value="Genomic_DNA"/>
</dbReference>
<dbReference type="Proteomes" id="UP000503447">
    <property type="component" value="Chromosome"/>
</dbReference>
<dbReference type="AlphaFoldDB" id="A0A6M5Z1V5"/>